<evidence type="ECO:0000313" key="2">
    <source>
        <dbReference type="EMBL" id="MDR7156580.1"/>
    </source>
</evidence>
<dbReference type="Proteomes" id="UP001267638">
    <property type="component" value="Unassembled WGS sequence"/>
</dbReference>
<evidence type="ECO:0000256" key="1">
    <source>
        <dbReference type="SAM" id="MobiDB-lite"/>
    </source>
</evidence>
<keyword evidence="3" id="KW-1185">Reference proteome</keyword>
<dbReference type="Gene3D" id="3.30.2020.40">
    <property type="entry name" value="Uncharacterised protein PF10387, DUF2442"/>
    <property type="match status" value="1"/>
</dbReference>
<gene>
    <name evidence="2" type="ORF">J2W40_003424</name>
</gene>
<dbReference type="Pfam" id="PF10387">
    <property type="entry name" value="DUF2442"/>
    <property type="match status" value="1"/>
</dbReference>
<dbReference type="EMBL" id="JAVDWV010000017">
    <property type="protein sequence ID" value="MDR7156580.1"/>
    <property type="molecule type" value="Genomic_DNA"/>
</dbReference>
<evidence type="ECO:0008006" key="4">
    <source>
        <dbReference type="Google" id="ProtNLM"/>
    </source>
</evidence>
<dbReference type="RefSeq" id="WP_310226996.1">
    <property type="nucleotide sequence ID" value="NZ_JAVDWV010000017.1"/>
</dbReference>
<reference evidence="2 3" key="1">
    <citation type="submission" date="2023-07" db="EMBL/GenBank/DDBJ databases">
        <title>Sorghum-associated microbial communities from plants grown in Nebraska, USA.</title>
        <authorList>
            <person name="Schachtman D."/>
        </authorList>
    </citation>
    <scope>NUCLEOTIDE SEQUENCE [LARGE SCALE GENOMIC DNA]</scope>
    <source>
        <strain evidence="2 3">4256</strain>
    </source>
</reference>
<organism evidence="2 3">
    <name type="scientific">Sphingobium xenophagum</name>
    <dbReference type="NCBI Taxonomy" id="121428"/>
    <lineage>
        <taxon>Bacteria</taxon>
        <taxon>Pseudomonadati</taxon>
        <taxon>Pseudomonadota</taxon>
        <taxon>Alphaproteobacteria</taxon>
        <taxon>Sphingomonadales</taxon>
        <taxon>Sphingomonadaceae</taxon>
        <taxon>Sphingobium</taxon>
    </lineage>
</organism>
<protein>
    <recommendedName>
        <fullName evidence="4">DUF2442 domain-containing protein</fullName>
    </recommendedName>
</protein>
<sequence>MTDHWSDAQIDAAEARGRDALANEPRALAARYDRKAARIIVDLASGATFAFPPGLGQGLEAATPDQLAEVEIAGAGFGLHWEALDVDLSVPALMAGSFGTKAWMRELARRAGSVTSPAKAAAARVNGAKGGRPKKVG</sequence>
<feature type="compositionally biased region" description="Low complexity" evidence="1">
    <location>
        <begin position="118"/>
        <end position="127"/>
    </location>
</feature>
<name>A0ABU1X4Q5_SPHXE</name>
<proteinExistence type="predicted"/>
<dbReference type="InterPro" id="IPR018841">
    <property type="entry name" value="DUF2442"/>
</dbReference>
<feature type="region of interest" description="Disordered" evidence="1">
    <location>
        <begin position="113"/>
        <end position="137"/>
    </location>
</feature>
<comment type="caution">
    <text evidence="2">The sequence shown here is derived from an EMBL/GenBank/DDBJ whole genome shotgun (WGS) entry which is preliminary data.</text>
</comment>
<accession>A0ABU1X4Q5</accession>
<evidence type="ECO:0000313" key="3">
    <source>
        <dbReference type="Proteomes" id="UP001267638"/>
    </source>
</evidence>